<comment type="subcellular location">
    <subcellularLocation>
        <location evidence="1">Cell inner membrane</location>
        <topology evidence="1">Single-pass membrane protein</topology>
        <orientation evidence="1">Periplasmic side</orientation>
    </subcellularLocation>
</comment>
<dbReference type="Proteomes" id="UP000689967">
    <property type="component" value="Unassembled WGS sequence"/>
</dbReference>
<keyword evidence="8" id="KW-1133">Transmembrane helix</keyword>
<dbReference type="PROSITE" id="PS52015">
    <property type="entry name" value="TONB_CTD"/>
    <property type="match status" value="1"/>
</dbReference>
<keyword evidence="3" id="KW-0813">Transport</keyword>
<accession>A0ABS6H0X4</accession>
<dbReference type="InterPro" id="IPR051045">
    <property type="entry name" value="TonB-dependent_transducer"/>
</dbReference>
<keyword evidence="6" id="KW-0812">Transmembrane</keyword>
<dbReference type="InterPro" id="IPR037682">
    <property type="entry name" value="TonB_C"/>
</dbReference>
<comment type="similarity">
    <text evidence="2">Belongs to the TonB family.</text>
</comment>
<feature type="compositionally biased region" description="Low complexity" evidence="10">
    <location>
        <begin position="1"/>
        <end position="11"/>
    </location>
</feature>
<evidence type="ECO:0000256" key="5">
    <source>
        <dbReference type="ARBA" id="ARBA00022519"/>
    </source>
</evidence>
<feature type="domain" description="TonB C-terminal" evidence="11">
    <location>
        <begin position="13"/>
        <end position="108"/>
    </location>
</feature>
<dbReference type="NCBIfam" id="TIGR01352">
    <property type="entry name" value="tonB_Cterm"/>
    <property type="match status" value="1"/>
</dbReference>
<gene>
    <name evidence="12" type="ORF">JJQ90_01260</name>
</gene>
<evidence type="ECO:0000313" key="12">
    <source>
        <dbReference type="EMBL" id="MBU8542311.1"/>
    </source>
</evidence>
<evidence type="ECO:0000313" key="13">
    <source>
        <dbReference type="Proteomes" id="UP000689967"/>
    </source>
</evidence>
<keyword evidence="13" id="KW-1185">Reference proteome</keyword>
<feature type="region of interest" description="Disordered" evidence="10">
    <location>
        <begin position="1"/>
        <end position="35"/>
    </location>
</feature>
<evidence type="ECO:0000256" key="4">
    <source>
        <dbReference type="ARBA" id="ARBA00022475"/>
    </source>
</evidence>
<evidence type="ECO:0000256" key="3">
    <source>
        <dbReference type="ARBA" id="ARBA00022448"/>
    </source>
</evidence>
<dbReference type="Pfam" id="PF03544">
    <property type="entry name" value="TonB_C"/>
    <property type="match status" value="1"/>
</dbReference>
<evidence type="ECO:0000256" key="7">
    <source>
        <dbReference type="ARBA" id="ARBA00022927"/>
    </source>
</evidence>
<evidence type="ECO:0000256" key="9">
    <source>
        <dbReference type="ARBA" id="ARBA00023136"/>
    </source>
</evidence>
<comment type="caution">
    <text evidence="12">The sequence shown here is derived from an EMBL/GenBank/DDBJ whole genome shotgun (WGS) entry which is preliminary data.</text>
</comment>
<evidence type="ECO:0000256" key="8">
    <source>
        <dbReference type="ARBA" id="ARBA00022989"/>
    </source>
</evidence>
<keyword evidence="4" id="KW-1003">Cell membrane</keyword>
<dbReference type="PANTHER" id="PTHR33446">
    <property type="entry name" value="PROTEIN TONB-RELATED"/>
    <property type="match status" value="1"/>
</dbReference>
<evidence type="ECO:0000256" key="1">
    <source>
        <dbReference type="ARBA" id="ARBA00004383"/>
    </source>
</evidence>
<keyword evidence="9" id="KW-0472">Membrane</keyword>
<protein>
    <submittedName>
        <fullName evidence="12">Energy transducer TonB</fullName>
    </submittedName>
</protein>
<evidence type="ECO:0000256" key="6">
    <source>
        <dbReference type="ARBA" id="ARBA00022692"/>
    </source>
</evidence>
<keyword evidence="5" id="KW-0997">Cell inner membrane</keyword>
<dbReference type="EMBL" id="JAERQM010000001">
    <property type="protein sequence ID" value="MBU8542311.1"/>
    <property type="molecule type" value="Genomic_DNA"/>
</dbReference>
<evidence type="ECO:0000256" key="2">
    <source>
        <dbReference type="ARBA" id="ARBA00006555"/>
    </source>
</evidence>
<sequence>MAAGAGEAIGAVVPPRQAAGASNPPPEYPHASRIRNEQGRVTLRVEIDAIGRVVDVRVLRSAGYPALDEAAMQAVRRWRFEPAMRDGVPVLSSTAIGITFQLEGDRRW</sequence>
<proteinExistence type="inferred from homology"/>
<dbReference type="PANTHER" id="PTHR33446:SF2">
    <property type="entry name" value="PROTEIN TONB"/>
    <property type="match status" value="1"/>
</dbReference>
<evidence type="ECO:0000259" key="11">
    <source>
        <dbReference type="PROSITE" id="PS52015"/>
    </source>
</evidence>
<reference evidence="12 13" key="1">
    <citation type="submission" date="2021-01" db="EMBL/GenBank/DDBJ databases">
        <title>Roseomonas sp. nov, a bacterium isolated from an oil production mixture in Yumen Oilfield.</title>
        <authorList>
            <person name="Wu D."/>
        </authorList>
    </citation>
    <scope>NUCLEOTIDE SEQUENCE [LARGE SCALE GENOMIC DNA]</scope>
    <source>
        <strain evidence="12 13">ROY-5-3</strain>
    </source>
</reference>
<organism evidence="12 13">
    <name type="scientific">Falsiroseomonas oleicola</name>
    <dbReference type="NCBI Taxonomy" id="2801474"/>
    <lineage>
        <taxon>Bacteria</taxon>
        <taxon>Pseudomonadati</taxon>
        <taxon>Pseudomonadota</taxon>
        <taxon>Alphaproteobacteria</taxon>
        <taxon>Acetobacterales</taxon>
        <taxon>Roseomonadaceae</taxon>
        <taxon>Falsiroseomonas</taxon>
    </lineage>
</organism>
<keyword evidence="7" id="KW-0653">Protein transport</keyword>
<evidence type="ECO:0000256" key="10">
    <source>
        <dbReference type="SAM" id="MobiDB-lite"/>
    </source>
</evidence>
<dbReference type="InterPro" id="IPR006260">
    <property type="entry name" value="TonB/TolA_C"/>
</dbReference>
<name>A0ABS6H0X4_9PROT</name>